<organism evidence="15 16">
    <name type="scientific">Dactylosporangium sucinum</name>
    <dbReference type="NCBI Taxonomy" id="1424081"/>
    <lineage>
        <taxon>Bacteria</taxon>
        <taxon>Bacillati</taxon>
        <taxon>Actinomycetota</taxon>
        <taxon>Actinomycetes</taxon>
        <taxon>Micromonosporales</taxon>
        <taxon>Micromonosporaceae</taxon>
        <taxon>Dactylosporangium</taxon>
    </lineage>
</organism>
<dbReference type="InterPro" id="IPR042240">
    <property type="entry name" value="CHASE_sf"/>
</dbReference>
<evidence type="ECO:0000259" key="14">
    <source>
        <dbReference type="PROSITE" id="PS50113"/>
    </source>
</evidence>
<evidence type="ECO:0000256" key="10">
    <source>
        <dbReference type="ARBA" id="ARBA00023136"/>
    </source>
</evidence>
<comment type="catalytic activity">
    <reaction evidence="1">
        <text>ATP + protein L-histidine = ADP + protein N-phospho-L-histidine.</text>
        <dbReference type="EC" id="2.7.13.3"/>
    </reaction>
</comment>
<dbReference type="GO" id="GO:0006355">
    <property type="term" value="P:regulation of DNA-templated transcription"/>
    <property type="evidence" value="ECO:0007669"/>
    <property type="project" value="InterPro"/>
</dbReference>
<name>A0A917WU29_9ACTN</name>
<evidence type="ECO:0000256" key="3">
    <source>
        <dbReference type="ARBA" id="ARBA00012438"/>
    </source>
</evidence>
<dbReference type="GO" id="GO:0000156">
    <property type="term" value="F:phosphorelay response regulator activity"/>
    <property type="evidence" value="ECO:0007669"/>
    <property type="project" value="TreeGrafter"/>
</dbReference>
<dbReference type="CDD" id="cd00082">
    <property type="entry name" value="HisKA"/>
    <property type="match status" value="1"/>
</dbReference>
<dbReference type="InterPro" id="IPR000700">
    <property type="entry name" value="PAS-assoc_C"/>
</dbReference>
<dbReference type="InterPro" id="IPR003661">
    <property type="entry name" value="HisK_dim/P_dom"/>
</dbReference>
<dbReference type="InterPro" id="IPR013656">
    <property type="entry name" value="PAS_4"/>
</dbReference>
<dbReference type="InterPro" id="IPR036097">
    <property type="entry name" value="HisK_dim/P_sf"/>
</dbReference>
<evidence type="ECO:0000256" key="5">
    <source>
        <dbReference type="ARBA" id="ARBA00022679"/>
    </source>
</evidence>
<feature type="domain" description="PAC" evidence="14">
    <location>
        <begin position="534"/>
        <end position="586"/>
    </location>
</feature>
<dbReference type="InterPro" id="IPR004358">
    <property type="entry name" value="Sig_transdc_His_kin-like_C"/>
</dbReference>
<reference evidence="15" key="2">
    <citation type="submission" date="2020-09" db="EMBL/GenBank/DDBJ databases">
        <authorList>
            <person name="Sun Q."/>
            <person name="Ohkuma M."/>
        </authorList>
    </citation>
    <scope>NUCLEOTIDE SEQUENCE</scope>
    <source>
        <strain evidence="15">JCM 19831</strain>
    </source>
</reference>
<evidence type="ECO:0000259" key="12">
    <source>
        <dbReference type="PROSITE" id="PS50109"/>
    </source>
</evidence>
<keyword evidence="4" id="KW-0597">Phosphoprotein</keyword>
<dbReference type="SUPFAM" id="SSF47384">
    <property type="entry name" value="Homodimeric domain of signal transducing histidine kinase"/>
    <property type="match status" value="1"/>
</dbReference>
<evidence type="ECO:0000256" key="2">
    <source>
        <dbReference type="ARBA" id="ARBA00004236"/>
    </source>
</evidence>
<dbReference type="InterPro" id="IPR013767">
    <property type="entry name" value="PAS_fold"/>
</dbReference>
<dbReference type="Gene3D" id="3.30.450.350">
    <property type="entry name" value="CHASE domain"/>
    <property type="match status" value="1"/>
</dbReference>
<dbReference type="GO" id="GO:0007234">
    <property type="term" value="P:osmosensory signaling via phosphorelay pathway"/>
    <property type="evidence" value="ECO:0007669"/>
    <property type="project" value="TreeGrafter"/>
</dbReference>
<sequence length="810" mass="87607">MGVRLQVTAVVLLGLLASAGAGLLMHRVERDQARLALDRRTAAARDAVASAGQRYVDALQVTAGALESLPRLDAAGFATVTAVLGRLWLPGATSVDFVVEVPESGIGEAQQDWRVRGVPALTMLPVAGATRHYFAVLQRLLDAQPSPVGTGLDLTATPEAATALGKAQKLGLPALSLPYVPAGAQERSVLLVQRVLDQATGAVHGFVAMTVHLQAFFGETVPQPSRELLDITLLASDGTGFRPAARIARSDGRAGDLHRSVTAQIGDQQWRLDVSADGDALVGAAGHLDSGMFFGGMALTVVTALLVSTLGTSRRRAEERVEEATGELRLAGAETRQQAALLGAVMDTVGDGVLVIGDDGRARWLNPTARAILGPEAADRPASEWPELLDIYETDGVTRYRIRNLAKTSVESQVECVIGGRRIDVRLRALVQEGEPAGAVAVLRDVTDRNAAEERLRASEELLQVLLDGARDHAIHLLDPAGLVVSWSINAERLMGYRSETVVGEPFTRFFTPEDQAGGRPARLLERAGQEGRVETDGERVRADGSRFWSYGQLTAVRHPDGTVRGFVEITQDASDRLVLEQRVAELESFSYGVSHDLRAPLRAIDGFARMLALEHGDRLDDQGRRHVERIRAGARRMGDLIDGLLTFSRLQWQELGRRRVPMDQLVADVWDELVIDRAGRDIELAVGELPDALGDPRLIRHVLANLLGNAVKYTRGVSPARIAVGHSLAAYYVRDNGVGFDMRYADKLFQVFQRLHRAEDFEGTGVGLAVAHRIVHRHGGQIWADAAPDAGATFYFTLPTHVPALEVVR</sequence>
<dbReference type="InterPro" id="IPR005467">
    <property type="entry name" value="His_kinase_dom"/>
</dbReference>
<keyword evidence="5" id="KW-0808">Transferase</keyword>
<dbReference type="SUPFAM" id="SSF55874">
    <property type="entry name" value="ATPase domain of HSP90 chaperone/DNA topoisomerase II/histidine kinase"/>
    <property type="match status" value="1"/>
</dbReference>
<dbReference type="GO" id="GO:0005886">
    <property type="term" value="C:plasma membrane"/>
    <property type="evidence" value="ECO:0007669"/>
    <property type="project" value="UniProtKB-SubCell"/>
</dbReference>
<keyword evidence="8" id="KW-1133">Transmembrane helix</keyword>
<comment type="caution">
    <text evidence="15">The sequence shown here is derived from an EMBL/GenBank/DDBJ whole genome shotgun (WGS) entry which is preliminary data.</text>
</comment>
<feature type="domain" description="Histidine kinase" evidence="12">
    <location>
        <begin position="593"/>
        <end position="803"/>
    </location>
</feature>
<dbReference type="Pfam" id="PF00512">
    <property type="entry name" value="HisKA"/>
    <property type="match status" value="1"/>
</dbReference>
<dbReference type="SUPFAM" id="SSF55785">
    <property type="entry name" value="PYP-like sensor domain (PAS domain)"/>
    <property type="match status" value="2"/>
</dbReference>
<dbReference type="FunFam" id="3.30.565.10:FF:000006">
    <property type="entry name" value="Sensor histidine kinase WalK"/>
    <property type="match status" value="1"/>
</dbReference>
<evidence type="ECO:0000256" key="11">
    <source>
        <dbReference type="ARBA" id="ARBA00039401"/>
    </source>
</evidence>
<dbReference type="SMART" id="SM00091">
    <property type="entry name" value="PAS"/>
    <property type="match status" value="2"/>
</dbReference>
<dbReference type="EC" id="2.7.13.3" evidence="3"/>
<dbReference type="EMBL" id="BMPI01000016">
    <property type="protein sequence ID" value="GGM32446.1"/>
    <property type="molecule type" value="Genomic_DNA"/>
</dbReference>
<evidence type="ECO:0000256" key="8">
    <source>
        <dbReference type="ARBA" id="ARBA00022989"/>
    </source>
</evidence>
<dbReference type="CDD" id="cd00130">
    <property type="entry name" value="PAS"/>
    <property type="match status" value="1"/>
</dbReference>
<dbReference type="PANTHER" id="PTHR42878">
    <property type="entry name" value="TWO-COMPONENT HISTIDINE KINASE"/>
    <property type="match status" value="1"/>
</dbReference>
<feature type="domain" description="PAS" evidence="13">
    <location>
        <begin position="459"/>
        <end position="532"/>
    </location>
</feature>
<evidence type="ECO:0000256" key="9">
    <source>
        <dbReference type="ARBA" id="ARBA00023012"/>
    </source>
</evidence>
<dbReference type="InterPro" id="IPR035965">
    <property type="entry name" value="PAS-like_dom_sf"/>
</dbReference>
<dbReference type="Gene3D" id="3.30.565.10">
    <property type="entry name" value="Histidine kinase-like ATPase, C-terminal domain"/>
    <property type="match status" value="1"/>
</dbReference>
<reference evidence="15" key="1">
    <citation type="journal article" date="2014" name="Int. J. Syst. Evol. Microbiol.">
        <title>Complete genome sequence of Corynebacterium casei LMG S-19264T (=DSM 44701T), isolated from a smear-ripened cheese.</title>
        <authorList>
            <consortium name="US DOE Joint Genome Institute (JGI-PGF)"/>
            <person name="Walter F."/>
            <person name="Albersmeier A."/>
            <person name="Kalinowski J."/>
            <person name="Ruckert C."/>
        </authorList>
    </citation>
    <scope>NUCLEOTIDE SEQUENCE</scope>
    <source>
        <strain evidence="15">JCM 19831</strain>
    </source>
</reference>
<evidence type="ECO:0000256" key="4">
    <source>
        <dbReference type="ARBA" id="ARBA00022553"/>
    </source>
</evidence>
<dbReference type="Pfam" id="PF08448">
    <property type="entry name" value="PAS_4"/>
    <property type="match status" value="1"/>
</dbReference>
<dbReference type="InterPro" id="IPR006189">
    <property type="entry name" value="CHASE_dom"/>
</dbReference>
<dbReference type="InterPro" id="IPR036890">
    <property type="entry name" value="HATPase_C_sf"/>
</dbReference>
<comment type="subcellular location">
    <subcellularLocation>
        <location evidence="2">Cell membrane</location>
    </subcellularLocation>
</comment>
<dbReference type="PROSITE" id="PS50113">
    <property type="entry name" value="PAC"/>
    <property type="match status" value="1"/>
</dbReference>
<keyword evidence="10" id="KW-0472">Membrane</keyword>
<protein>
    <recommendedName>
        <fullName evidence="11">Sensor-like histidine kinase SenX3</fullName>
        <ecNumber evidence="3">2.7.13.3</ecNumber>
    </recommendedName>
</protein>
<dbReference type="Gene3D" id="3.30.450.20">
    <property type="entry name" value="PAS domain"/>
    <property type="match status" value="2"/>
</dbReference>
<keyword evidence="16" id="KW-1185">Reference proteome</keyword>
<evidence type="ECO:0000313" key="15">
    <source>
        <dbReference type="EMBL" id="GGM32446.1"/>
    </source>
</evidence>
<dbReference type="InterPro" id="IPR003594">
    <property type="entry name" value="HATPase_dom"/>
</dbReference>
<dbReference type="PROSITE" id="PS50109">
    <property type="entry name" value="HIS_KIN"/>
    <property type="match status" value="1"/>
</dbReference>
<evidence type="ECO:0000256" key="7">
    <source>
        <dbReference type="ARBA" id="ARBA00022777"/>
    </source>
</evidence>
<dbReference type="SMART" id="SM00387">
    <property type="entry name" value="HATPase_c"/>
    <property type="match status" value="1"/>
</dbReference>
<dbReference type="SMART" id="SM00388">
    <property type="entry name" value="HisKA"/>
    <property type="match status" value="1"/>
</dbReference>
<dbReference type="Pfam" id="PF02518">
    <property type="entry name" value="HATPase_c"/>
    <property type="match status" value="1"/>
</dbReference>
<dbReference type="GO" id="GO:0000155">
    <property type="term" value="F:phosphorelay sensor kinase activity"/>
    <property type="evidence" value="ECO:0007669"/>
    <property type="project" value="InterPro"/>
</dbReference>
<gene>
    <name evidence="15" type="ORF">GCM10007977_037190</name>
</gene>
<evidence type="ECO:0000313" key="16">
    <source>
        <dbReference type="Proteomes" id="UP000642070"/>
    </source>
</evidence>
<dbReference type="Proteomes" id="UP000642070">
    <property type="component" value="Unassembled WGS sequence"/>
</dbReference>
<accession>A0A917WU29</accession>
<keyword evidence="6" id="KW-0812">Transmembrane</keyword>
<evidence type="ECO:0000259" key="13">
    <source>
        <dbReference type="PROSITE" id="PS50112"/>
    </source>
</evidence>
<evidence type="ECO:0000256" key="1">
    <source>
        <dbReference type="ARBA" id="ARBA00000085"/>
    </source>
</evidence>
<proteinExistence type="predicted"/>
<dbReference type="PROSITE" id="PS50112">
    <property type="entry name" value="PAS"/>
    <property type="match status" value="1"/>
</dbReference>
<dbReference type="GO" id="GO:0030295">
    <property type="term" value="F:protein kinase activator activity"/>
    <property type="evidence" value="ECO:0007669"/>
    <property type="project" value="TreeGrafter"/>
</dbReference>
<dbReference type="NCBIfam" id="TIGR00229">
    <property type="entry name" value="sensory_box"/>
    <property type="match status" value="2"/>
</dbReference>
<keyword evidence="9" id="KW-0902">Two-component regulatory system</keyword>
<dbReference type="RefSeq" id="WP_190251121.1">
    <property type="nucleotide sequence ID" value="NZ_BMPI01000016.1"/>
</dbReference>
<dbReference type="InterPro" id="IPR050351">
    <property type="entry name" value="BphY/WalK/GraS-like"/>
</dbReference>
<evidence type="ECO:0000256" key="6">
    <source>
        <dbReference type="ARBA" id="ARBA00022692"/>
    </source>
</evidence>
<dbReference type="Pfam" id="PF00989">
    <property type="entry name" value="PAS"/>
    <property type="match status" value="1"/>
</dbReference>
<keyword evidence="7" id="KW-0418">Kinase</keyword>
<dbReference type="Gene3D" id="1.10.287.130">
    <property type="match status" value="1"/>
</dbReference>
<dbReference type="Pfam" id="PF03924">
    <property type="entry name" value="CHASE"/>
    <property type="match status" value="1"/>
</dbReference>
<dbReference type="AlphaFoldDB" id="A0A917WU29"/>
<dbReference type="PRINTS" id="PR00344">
    <property type="entry name" value="BCTRLSENSOR"/>
</dbReference>
<dbReference type="PANTHER" id="PTHR42878:SF15">
    <property type="entry name" value="BACTERIOPHYTOCHROME"/>
    <property type="match status" value="1"/>
</dbReference>
<dbReference type="InterPro" id="IPR000014">
    <property type="entry name" value="PAS"/>
</dbReference>